<dbReference type="AlphaFoldDB" id="A0AAV4SRT5"/>
<reference evidence="1 2" key="1">
    <citation type="submission" date="2021-06" db="EMBL/GenBank/DDBJ databases">
        <title>Caerostris darwini draft genome.</title>
        <authorList>
            <person name="Kono N."/>
            <person name="Arakawa K."/>
        </authorList>
    </citation>
    <scope>NUCLEOTIDE SEQUENCE [LARGE SCALE GENOMIC DNA]</scope>
</reference>
<accession>A0AAV4SRT5</accession>
<comment type="caution">
    <text evidence="1">The sequence shown here is derived from an EMBL/GenBank/DDBJ whole genome shotgun (WGS) entry which is preliminary data.</text>
</comment>
<proteinExistence type="predicted"/>
<evidence type="ECO:0000313" key="1">
    <source>
        <dbReference type="EMBL" id="GIY37078.1"/>
    </source>
</evidence>
<gene>
    <name evidence="1" type="ORF">CDAR_387871</name>
</gene>
<organism evidence="1 2">
    <name type="scientific">Caerostris darwini</name>
    <dbReference type="NCBI Taxonomy" id="1538125"/>
    <lineage>
        <taxon>Eukaryota</taxon>
        <taxon>Metazoa</taxon>
        <taxon>Ecdysozoa</taxon>
        <taxon>Arthropoda</taxon>
        <taxon>Chelicerata</taxon>
        <taxon>Arachnida</taxon>
        <taxon>Araneae</taxon>
        <taxon>Araneomorphae</taxon>
        <taxon>Entelegynae</taxon>
        <taxon>Araneoidea</taxon>
        <taxon>Araneidae</taxon>
        <taxon>Caerostris</taxon>
    </lineage>
</organism>
<protein>
    <submittedName>
        <fullName evidence="1">Uncharacterized protein</fullName>
    </submittedName>
</protein>
<dbReference type="EMBL" id="BPLQ01008398">
    <property type="protein sequence ID" value="GIY37078.1"/>
    <property type="molecule type" value="Genomic_DNA"/>
</dbReference>
<dbReference type="Proteomes" id="UP001054837">
    <property type="component" value="Unassembled WGS sequence"/>
</dbReference>
<sequence length="83" mass="9312">MAHVALGDREAGEGAEKNGRLLCGARTSRYAAWQQRRRRLLQLSPGRGTETGRRRRTASADVLRGQSVCVARRIQFILDTPYD</sequence>
<name>A0AAV4SRT5_9ARAC</name>
<keyword evidence="2" id="KW-1185">Reference proteome</keyword>
<evidence type="ECO:0000313" key="2">
    <source>
        <dbReference type="Proteomes" id="UP001054837"/>
    </source>
</evidence>